<sequence length="57" mass="5698">MLVFAASLVLSPLVISDSLSGPKIRLSGGWGGDCSVFAVNAVGGKSGCRSVSWGGSR</sequence>
<comment type="caution">
    <text evidence="1">The sequence shown here is derived from an EMBL/GenBank/DDBJ whole genome shotgun (WGS) entry which is preliminary data.</text>
</comment>
<evidence type="ECO:0000313" key="1">
    <source>
        <dbReference type="EMBL" id="MBJ3764043.1"/>
    </source>
</evidence>
<accession>A0A934MDL4</accession>
<organism evidence="1 2">
    <name type="scientific">Palleronia pontilimi</name>
    <dbReference type="NCBI Taxonomy" id="1964209"/>
    <lineage>
        <taxon>Bacteria</taxon>
        <taxon>Pseudomonadati</taxon>
        <taxon>Pseudomonadota</taxon>
        <taxon>Alphaproteobacteria</taxon>
        <taxon>Rhodobacterales</taxon>
        <taxon>Roseobacteraceae</taxon>
        <taxon>Palleronia</taxon>
    </lineage>
</organism>
<dbReference type="Proteomes" id="UP000642488">
    <property type="component" value="Unassembled WGS sequence"/>
</dbReference>
<protein>
    <submittedName>
        <fullName evidence="1">Uncharacterized protein</fullName>
    </submittedName>
</protein>
<proteinExistence type="predicted"/>
<gene>
    <name evidence="1" type="ORF">ILP92_14935</name>
</gene>
<keyword evidence="2" id="KW-1185">Reference proteome</keyword>
<dbReference type="RefSeq" id="WP_198917219.1">
    <property type="nucleotide sequence ID" value="NZ_JAEKPD010000016.1"/>
</dbReference>
<dbReference type="AlphaFoldDB" id="A0A934MDL4"/>
<dbReference type="EMBL" id="JAEKPD010000016">
    <property type="protein sequence ID" value="MBJ3764043.1"/>
    <property type="molecule type" value="Genomic_DNA"/>
</dbReference>
<name>A0A934MDL4_9RHOB</name>
<reference evidence="1" key="1">
    <citation type="submission" date="2020-12" db="EMBL/GenBank/DDBJ databases">
        <title>Bacterial taxonomy.</title>
        <authorList>
            <person name="Pan X."/>
        </authorList>
    </citation>
    <scope>NUCLEOTIDE SEQUENCE</scope>
    <source>
        <strain evidence="1">KCTC 52957</strain>
    </source>
</reference>
<evidence type="ECO:0000313" key="2">
    <source>
        <dbReference type="Proteomes" id="UP000642488"/>
    </source>
</evidence>